<reference evidence="2" key="1">
    <citation type="submission" date="2020-10" db="EMBL/GenBank/DDBJ databases">
        <title>Chromosome-scale genome assembly of the Allis shad, Alosa alosa.</title>
        <authorList>
            <person name="Margot Z."/>
            <person name="Christophe K."/>
            <person name="Cabau C."/>
            <person name="Louis A."/>
            <person name="Berthelot C."/>
            <person name="Parey E."/>
            <person name="Roest Crollius H."/>
            <person name="Montfort J."/>
            <person name="Robinson-Rechavi M."/>
            <person name="Bucao C."/>
            <person name="Bouchez O."/>
            <person name="Gislard M."/>
            <person name="Lluch J."/>
            <person name="Milhes M."/>
            <person name="Lampietro C."/>
            <person name="Lopez Roques C."/>
            <person name="Donnadieu C."/>
            <person name="Braasch I."/>
            <person name="Desvignes T."/>
            <person name="Postlethwait J."/>
            <person name="Bobe J."/>
            <person name="Guiguen Y."/>
        </authorList>
    </citation>
    <scope>NUCLEOTIDE SEQUENCE</scope>
    <source>
        <strain evidence="2">M-15738</strain>
        <tissue evidence="2">Blood</tissue>
    </source>
</reference>
<evidence type="ECO:0000256" key="1">
    <source>
        <dbReference type="SAM" id="MobiDB-lite"/>
    </source>
</evidence>
<feature type="compositionally biased region" description="Basic and acidic residues" evidence="1">
    <location>
        <begin position="272"/>
        <end position="283"/>
    </location>
</feature>
<evidence type="ECO:0000313" key="3">
    <source>
        <dbReference type="Proteomes" id="UP000823561"/>
    </source>
</evidence>
<sequence length="283" mass="32065">MAMQESQTGPVFCSIYIHYQLINGENHYKVVTAVGNVRSGDIEPLKKGFKLVKLNDKDLLGATSEQFFKLLSGSQGEFSLTITEDHGATDNSHQGDSSNTFEETTLTVTLQDAKIDLLCTDCDDRCILESQHLYLELWECKSIRLANKGSEYLGWTAVGPGFNDTGEKITMLKMDKHVVLQFPGSFKFLTCEKEREGTFTLKAEKNDKLKDLLSDIVERKVPHDKNNKKILEDNRSFFFHLTINSDNTYTFESALYQDRKDVMEDNGSDGSEESREYEGYSAQ</sequence>
<dbReference type="Proteomes" id="UP000823561">
    <property type="component" value="Chromosome 23"/>
</dbReference>
<comment type="caution">
    <text evidence="2">The sequence shown here is derived from an EMBL/GenBank/DDBJ whole genome shotgun (WGS) entry which is preliminary data.</text>
</comment>
<dbReference type="EMBL" id="JADWDJ010000023">
    <property type="protein sequence ID" value="KAG5261695.1"/>
    <property type="molecule type" value="Genomic_DNA"/>
</dbReference>
<accession>A0AAV6FKU5</accession>
<keyword evidence="3" id="KW-1185">Reference proteome</keyword>
<protein>
    <recommendedName>
        <fullName evidence="4">PDZ domain-containing protein</fullName>
    </recommendedName>
</protein>
<dbReference type="Gene3D" id="2.80.10.50">
    <property type="match status" value="1"/>
</dbReference>
<organism evidence="2 3">
    <name type="scientific">Alosa alosa</name>
    <name type="common">allis shad</name>
    <dbReference type="NCBI Taxonomy" id="278164"/>
    <lineage>
        <taxon>Eukaryota</taxon>
        <taxon>Metazoa</taxon>
        <taxon>Chordata</taxon>
        <taxon>Craniata</taxon>
        <taxon>Vertebrata</taxon>
        <taxon>Euteleostomi</taxon>
        <taxon>Actinopterygii</taxon>
        <taxon>Neopterygii</taxon>
        <taxon>Teleostei</taxon>
        <taxon>Clupei</taxon>
        <taxon>Clupeiformes</taxon>
        <taxon>Clupeoidei</taxon>
        <taxon>Clupeidae</taxon>
        <taxon>Alosa</taxon>
    </lineage>
</organism>
<dbReference type="AlphaFoldDB" id="A0AAV6FKU5"/>
<evidence type="ECO:0008006" key="4">
    <source>
        <dbReference type="Google" id="ProtNLM"/>
    </source>
</evidence>
<evidence type="ECO:0000313" key="2">
    <source>
        <dbReference type="EMBL" id="KAG5261695.1"/>
    </source>
</evidence>
<gene>
    <name evidence="2" type="ORF">AALO_G00287310</name>
</gene>
<name>A0AAV6FKU5_9TELE</name>
<proteinExistence type="predicted"/>
<feature type="region of interest" description="Disordered" evidence="1">
    <location>
        <begin position="261"/>
        <end position="283"/>
    </location>
</feature>